<accession>A0A318KVX7</accession>
<evidence type="ECO:0000313" key="2">
    <source>
        <dbReference type="EMBL" id="PXX80722.1"/>
    </source>
</evidence>
<dbReference type="Proteomes" id="UP000247555">
    <property type="component" value="Unassembled WGS sequence"/>
</dbReference>
<sequence>MRLRGPPHLLRVAHHTQRSGPGQAHGRRQYESYGKVVQQRQARFVSDS</sequence>
<protein>
    <submittedName>
        <fullName evidence="2">Uncharacterized protein</fullName>
    </submittedName>
</protein>
<gene>
    <name evidence="2" type="ORF">DFR34_10363</name>
</gene>
<keyword evidence="3" id="KW-1185">Reference proteome</keyword>
<reference evidence="2 3" key="1">
    <citation type="submission" date="2018-05" db="EMBL/GenBank/DDBJ databases">
        <title>Genomic Encyclopedia of Type Strains, Phase IV (KMG-IV): sequencing the most valuable type-strain genomes for metagenomic binning, comparative biology and taxonomic classification.</title>
        <authorList>
            <person name="Goeker M."/>
        </authorList>
    </citation>
    <scope>NUCLEOTIDE SEQUENCE [LARGE SCALE GENOMIC DNA]</scope>
    <source>
        <strain evidence="2 3">DSM 29661</strain>
    </source>
</reference>
<feature type="compositionally biased region" description="Basic residues" evidence="1">
    <location>
        <begin position="1"/>
        <end position="17"/>
    </location>
</feature>
<organism evidence="2 3">
    <name type="scientific">Rivihabitans pingtungensis</name>
    <dbReference type="NCBI Taxonomy" id="1054498"/>
    <lineage>
        <taxon>Bacteria</taxon>
        <taxon>Pseudomonadati</taxon>
        <taxon>Pseudomonadota</taxon>
        <taxon>Betaproteobacteria</taxon>
        <taxon>Neisseriales</taxon>
        <taxon>Aquaspirillaceae</taxon>
        <taxon>Rivihabitans</taxon>
    </lineage>
</organism>
<dbReference type="EMBL" id="QJKI01000003">
    <property type="protein sequence ID" value="PXX80722.1"/>
    <property type="molecule type" value="Genomic_DNA"/>
</dbReference>
<name>A0A318KVX7_9NEIS</name>
<proteinExistence type="predicted"/>
<dbReference type="AlphaFoldDB" id="A0A318KVX7"/>
<evidence type="ECO:0000256" key="1">
    <source>
        <dbReference type="SAM" id="MobiDB-lite"/>
    </source>
</evidence>
<comment type="caution">
    <text evidence="2">The sequence shown here is derived from an EMBL/GenBank/DDBJ whole genome shotgun (WGS) entry which is preliminary data.</text>
</comment>
<evidence type="ECO:0000313" key="3">
    <source>
        <dbReference type="Proteomes" id="UP000247555"/>
    </source>
</evidence>
<feature type="region of interest" description="Disordered" evidence="1">
    <location>
        <begin position="1"/>
        <end position="48"/>
    </location>
</feature>